<name>A0A160FJX1_9BURK</name>
<dbReference type="EMBL" id="CP014578">
    <property type="protein sequence ID" value="ANB72679.1"/>
    <property type="molecule type" value="Genomic_DNA"/>
</dbReference>
<sequence>MGTSCVTARSVPALLVANPVDFVRPAHPQLLTFGIRTAGSLLVARLRVRDAGGFDDAAHLRLAAVEQRAPLSR</sequence>
<keyword evidence="2" id="KW-1185">Reference proteome</keyword>
<dbReference type="Proteomes" id="UP000076852">
    <property type="component" value="Chromosome 1"/>
</dbReference>
<accession>A0A160FJX1</accession>
<organism evidence="1 2">
    <name type="scientific">Paraburkholderia phytofirmans OLGA172</name>
    <dbReference type="NCBI Taxonomy" id="1417228"/>
    <lineage>
        <taxon>Bacteria</taxon>
        <taxon>Pseudomonadati</taxon>
        <taxon>Pseudomonadota</taxon>
        <taxon>Betaproteobacteria</taxon>
        <taxon>Burkholderiales</taxon>
        <taxon>Burkholderiaceae</taxon>
        <taxon>Paraburkholderia</taxon>
    </lineage>
</organism>
<protein>
    <submittedName>
        <fullName evidence="1">Uncharacterized protein</fullName>
    </submittedName>
</protein>
<reference evidence="1 2" key="1">
    <citation type="journal article" date="2016" name="Gene">
        <title>PacBio SMRT assembly of a complex multi-replicon genome reveals chlorocatechol degradative operon in a region of genome plasticity.</title>
        <authorList>
            <person name="Ricker N."/>
            <person name="Shen S.Y."/>
            <person name="Goordial J."/>
            <person name="Jin S."/>
            <person name="Fulthorpe R.R."/>
        </authorList>
    </citation>
    <scope>NUCLEOTIDE SEQUENCE [LARGE SCALE GENOMIC DNA]</scope>
    <source>
        <strain evidence="1 2">OLGA172</strain>
    </source>
</reference>
<dbReference type="KEGG" id="buz:AYM40_10080"/>
<proteinExistence type="predicted"/>
<evidence type="ECO:0000313" key="1">
    <source>
        <dbReference type="EMBL" id="ANB72679.1"/>
    </source>
</evidence>
<evidence type="ECO:0000313" key="2">
    <source>
        <dbReference type="Proteomes" id="UP000076852"/>
    </source>
</evidence>
<dbReference type="AlphaFoldDB" id="A0A160FJX1"/>
<gene>
    <name evidence="1" type="ORF">AYM40_10080</name>
</gene>